<dbReference type="InterPro" id="IPR036770">
    <property type="entry name" value="Ankyrin_rpt-contain_sf"/>
</dbReference>
<gene>
    <name evidence="1" type="ORF">A11Q_1214</name>
</gene>
<dbReference type="InterPro" id="IPR002110">
    <property type="entry name" value="Ankyrin_rpt"/>
</dbReference>
<keyword evidence="2" id="KW-1185">Reference proteome</keyword>
<organism evidence="1 2">
    <name type="scientific">Pseudobdellovibrio exovorus JSS</name>
    <dbReference type="NCBI Taxonomy" id="1184267"/>
    <lineage>
        <taxon>Bacteria</taxon>
        <taxon>Pseudomonadati</taxon>
        <taxon>Bdellovibrionota</taxon>
        <taxon>Bdellovibrionia</taxon>
        <taxon>Bdellovibrionales</taxon>
        <taxon>Pseudobdellovibrionaceae</taxon>
        <taxon>Pseudobdellovibrio</taxon>
    </lineage>
</organism>
<reference evidence="1 2" key="1">
    <citation type="journal article" date="2013" name="ISME J.">
        <title>By their genes ye shall know them: genomic signatures of predatory bacteria.</title>
        <authorList>
            <person name="Pasternak Z."/>
            <person name="Pietrokovski S."/>
            <person name="Rotem O."/>
            <person name="Gophna U."/>
            <person name="Lurie-Weinberger M.N."/>
            <person name="Jurkevitch E."/>
        </authorList>
    </citation>
    <scope>NUCLEOTIDE SEQUENCE [LARGE SCALE GENOMIC DNA]</scope>
    <source>
        <strain evidence="1 2">JSS</strain>
    </source>
</reference>
<name>M4VAD5_9BACT</name>
<dbReference type="Pfam" id="PF12796">
    <property type="entry name" value="Ank_2"/>
    <property type="match status" value="1"/>
</dbReference>
<dbReference type="HOGENOM" id="CLU_2103706_0_0_7"/>
<accession>M4VAD5</accession>
<dbReference type="Proteomes" id="UP000012040">
    <property type="component" value="Chromosome"/>
</dbReference>
<protein>
    <submittedName>
        <fullName evidence="1">Uncharacterized protein</fullName>
    </submittedName>
</protein>
<dbReference type="KEGG" id="bex:A11Q_1214"/>
<dbReference type="PATRIC" id="fig|1184267.3.peg.1229"/>
<dbReference type="Gene3D" id="1.25.40.20">
    <property type="entry name" value="Ankyrin repeat-containing domain"/>
    <property type="match status" value="1"/>
</dbReference>
<dbReference type="STRING" id="1184267.A11Q_1214"/>
<proteinExistence type="predicted"/>
<dbReference type="SUPFAM" id="SSF48403">
    <property type="entry name" value="Ankyrin repeat"/>
    <property type="match status" value="1"/>
</dbReference>
<dbReference type="EMBL" id="CP003537">
    <property type="protein sequence ID" value="AGH95430.1"/>
    <property type="molecule type" value="Genomic_DNA"/>
</dbReference>
<dbReference type="eggNOG" id="COG0666">
    <property type="taxonomic scope" value="Bacteria"/>
</dbReference>
<sequence length="128" mass="14664">MWYDFLFYGGKMSAGDWKEMHAAATRGDLNLVRYHIQNGVNPNYQHPEIMSTPLVASILNSHQDISLYLLDNGADPNLLSEFDNMTPFQAIRHQPDEVVFAKLVEQGMAQSESWFGRLQSWIRGIFKS</sequence>
<dbReference type="AlphaFoldDB" id="M4VAD5"/>
<evidence type="ECO:0000313" key="2">
    <source>
        <dbReference type="Proteomes" id="UP000012040"/>
    </source>
</evidence>
<evidence type="ECO:0000313" key="1">
    <source>
        <dbReference type="EMBL" id="AGH95430.1"/>
    </source>
</evidence>